<dbReference type="GO" id="GO:0043622">
    <property type="term" value="P:cortical microtubule organization"/>
    <property type="evidence" value="ECO:0007669"/>
    <property type="project" value="TreeGrafter"/>
</dbReference>
<evidence type="ECO:0000256" key="1">
    <source>
        <dbReference type="SAM" id="MobiDB-lite"/>
    </source>
</evidence>
<feature type="compositionally biased region" description="Polar residues" evidence="1">
    <location>
        <begin position="199"/>
        <end position="208"/>
    </location>
</feature>
<dbReference type="STRING" id="429701.A0A2G9H6F9"/>
<feature type="region of interest" description="Disordered" evidence="1">
    <location>
        <begin position="325"/>
        <end position="384"/>
    </location>
</feature>
<accession>A0A2G9H6F9</accession>
<evidence type="ECO:0000313" key="2">
    <source>
        <dbReference type="EMBL" id="PIN13101.1"/>
    </source>
</evidence>
<comment type="caution">
    <text evidence="2">The sequence shown here is derived from an EMBL/GenBank/DDBJ whole genome shotgun (WGS) entry which is preliminary data.</text>
</comment>
<dbReference type="PANTHER" id="PTHR31949">
    <property type="entry name" value="GASTRIC MUCIN-LIKE PROTEIN"/>
    <property type="match status" value="1"/>
</dbReference>
<feature type="region of interest" description="Disordered" evidence="1">
    <location>
        <begin position="119"/>
        <end position="156"/>
    </location>
</feature>
<keyword evidence="3" id="KW-1185">Reference proteome</keyword>
<dbReference type="GO" id="GO:0055028">
    <property type="term" value="C:cortical microtubule"/>
    <property type="evidence" value="ECO:0007669"/>
    <property type="project" value="TreeGrafter"/>
</dbReference>
<dbReference type="OrthoDB" id="901341at2759"/>
<feature type="compositionally biased region" description="Polar residues" evidence="1">
    <location>
        <begin position="226"/>
        <end position="265"/>
    </location>
</feature>
<feature type="compositionally biased region" description="Low complexity" evidence="1">
    <location>
        <begin position="125"/>
        <end position="136"/>
    </location>
</feature>
<feature type="region of interest" description="Disordered" evidence="1">
    <location>
        <begin position="198"/>
        <end position="287"/>
    </location>
</feature>
<dbReference type="AlphaFoldDB" id="A0A2G9H6F9"/>
<proteinExistence type="predicted"/>
<reference evidence="3" key="1">
    <citation type="journal article" date="2018" name="Gigascience">
        <title>Genome assembly of the Pink Ipe (Handroanthus impetiginosus, Bignoniaceae), a highly valued, ecologically keystone Neotropical timber forest tree.</title>
        <authorList>
            <person name="Silva-Junior O.B."/>
            <person name="Grattapaglia D."/>
            <person name="Novaes E."/>
            <person name="Collevatti R.G."/>
        </authorList>
    </citation>
    <scope>NUCLEOTIDE SEQUENCE [LARGE SCALE GENOMIC DNA]</scope>
    <source>
        <strain evidence="3">cv. UFG-1</strain>
    </source>
</reference>
<protein>
    <submittedName>
        <fullName evidence="2">Uncharacterized protein</fullName>
    </submittedName>
</protein>
<dbReference type="Proteomes" id="UP000231279">
    <property type="component" value="Unassembled WGS sequence"/>
</dbReference>
<feature type="compositionally biased region" description="Basic residues" evidence="1">
    <location>
        <begin position="372"/>
        <end position="384"/>
    </location>
</feature>
<dbReference type="EMBL" id="NKXS01002547">
    <property type="protein sequence ID" value="PIN13101.1"/>
    <property type="molecule type" value="Genomic_DNA"/>
</dbReference>
<name>A0A2G9H6F9_9LAMI</name>
<organism evidence="2 3">
    <name type="scientific">Handroanthus impetiginosus</name>
    <dbReference type="NCBI Taxonomy" id="429701"/>
    <lineage>
        <taxon>Eukaryota</taxon>
        <taxon>Viridiplantae</taxon>
        <taxon>Streptophyta</taxon>
        <taxon>Embryophyta</taxon>
        <taxon>Tracheophyta</taxon>
        <taxon>Spermatophyta</taxon>
        <taxon>Magnoliopsida</taxon>
        <taxon>eudicotyledons</taxon>
        <taxon>Gunneridae</taxon>
        <taxon>Pentapetalae</taxon>
        <taxon>asterids</taxon>
        <taxon>lamiids</taxon>
        <taxon>Lamiales</taxon>
        <taxon>Bignoniaceae</taxon>
        <taxon>Crescentiina</taxon>
        <taxon>Tabebuia alliance</taxon>
        <taxon>Handroanthus</taxon>
    </lineage>
</organism>
<evidence type="ECO:0000313" key="3">
    <source>
        <dbReference type="Proteomes" id="UP000231279"/>
    </source>
</evidence>
<sequence>MNGRQPRRISNCFKDKEEELSFFRDLQKREKDKVSSLLQPVSEEFEPCGTYGMYKMESGGKRGTEAGFLAESGKKDYNWLKTPPATPLFPSLEMETAGQELIIQREIPIIQPLTRFAGNQESTKTKTVTNTSTTTPNPNPKPVQRHKTPSRRPTIPSSIYKKNMKIAPATINQKTSGLPDETKVTLAPVVKSTIKKENTNNASSNREVSTLARPNIPGFPEETPPNLRTTNRATSATRGRPTNQNQLTPQKQDVNSKIRRQSCSPSVARGRKVETDGNAAKQTTGNRAQVLGSRMVDRFITARISSAEERQAKMRQNGLVLNKNSSAEDRQPKIKMNGSSMNESSGFGRLMPKSSLDMAIKHMKFQRDSSNTRKHGATVLARKS</sequence>
<gene>
    <name evidence="2" type="ORF">CDL12_14273</name>
</gene>
<dbReference type="PANTHER" id="PTHR31949:SF6">
    <property type="entry name" value="DUF4005 DOMAIN-CONTAINING PROTEIN"/>
    <property type="match status" value="1"/>
</dbReference>